<organism evidence="2 3">
    <name type="scientific">Rapidithrix thailandica</name>
    <dbReference type="NCBI Taxonomy" id="413964"/>
    <lineage>
        <taxon>Bacteria</taxon>
        <taxon>Pseudomonadati</taxon>
        <taxon>Bacteroidota</taxon>
        <taxon>Cytophagia</taxon>
        <taxon>Cytophagales</taxon>
        <taxon>Flammeovirgaceae</taxon>
        <taxon>Rapidithrix</taxon>
    </lineage>
</organism>
<dbReference type="Proteomes" id="UP001403385">
    <property type="component" value="Unassembled WGS sequence"/>
</dbReference>
<dbReference type="CDD" id="cd07818">
    <property type="entry name" value="SRPBCC_1"/>
    <property type="match status" value="1"/>
</dbReference>
<evidence type="ECO:0000256" key="1">
    <source>
        <dbReference type="SAM" id="MobiDB-lite"/>
    </source>
</evidence>
<keyword evidence="3" id="KW-1185">Reference proteome</keyword>
<dbReference type="Pfam" id="PF10604">
    <property type="entry name" value="Polyketide_cyc2"/>
    <property type="match status" value="1"/>
</dbReference>
<feature type="region of interest" description="Disordered" evidence="1">
    <location>
        <begin position="173"/>
        <end position="196"/>
    </location>
</feature>
<gene>
    <name evidence="2" type="ORF">AAG747_21175</name>
</gene>
<dbReference type="RefSeq" id="WP_346823227.1">
    <property type="nucleotide sequence ID" value="NZ_JBDKWZ010000014.1"/>
</dbReference>
<comment type="caution">
    <text evidence="2">The sequence shown here is derived from an EMBL/GenBank/DDBJ whole genome shotgun (WGS) entry which is preliminary data.</text>
</comment>
<dbReference type="Gene3D" id="3.30.530.20">
    <property type="match status" value="1"/>
</dbReference>
<sequence>MKVLKIILIIVVILAAVYVFLPGSSHVERSVMINSQPEKVYTVVNNMHRFNDWSPWAKIDPNTQYEFEGPESGEGAKMSWTSDHNEVGNGSQWIEKSVPNKEVVTMLTFDEGDPAKAKFLLEPTDEGTKVTWAFDAELTGFMKIIGLGMDGFLGPMYEEGLNNLKNLVENMPDDMETTDEWPEEEWPEEEENVVEN</sequence>
<dbReference type="SUPFAM" id="SSF55961">
    <property type="entry name" value="Bet v1-like"/>
    <property type="match status" value="1"/>
</dbReference>
<dbReference type="InterPro" id="IPR019587">
    <property type="entry name" value="Polyketide_cyclase/dehydratase"/>
</dbReference>
<dbReference type="EMBL" id="JBDKWZ010000014">
    <property type="protein sequence ID" value="MEN7550445.1"/>
    <property type="molecule type" value="Genomic_DNA"/>
</dbReference>
<protein>
    <submittedName>
        <fullName evidence="2">SRPBCC family protein</fullName>
    </submittedName>
</protein>
<dbReference type="InterPro" id="IPR023393">
    <property type="entry name" value="START-like_dom_sf"/>
</dbReference>
<evidence type="ECO:0000313" key="2">
    <source>
        <dbReference type="EMBL" id="MEN7550445.1"/>
    </source>
</evidence>
<accession>A0AAW9SF80</accession>
<dbReference type="AlphaFoldDB" id="A0AAW9SF80"/>
<evidence type="ECO:0000313" key="3">
    <source>
        <dbReference type="Proteomes" id="UP001403385"/>
    </source>
</evidence>
<reference evidence="2 3" key="1">
    <citation type="submission" date="2024-04" db="EMBL/GenBank/DDBJ databases">
        <title>Novel genus in family Flammeovirgaceae.</title>
        <authorList>
            <person name="Nguyen T.H."/>
            <person name="Vuong T.Q."/>
            <person name="Le H."/>
            <person name="Kim S.-G."/>
        </authorList>
    </citation>
    <scope>NUCLEOTIDE SEQUENCE [LARGE SCALE GENOMIC DNA]</scope>
    <source>
        <strain evidence="2 3">JCM 23209</strain>
    </source>
</reference>
<name>A0AAW9SF80_9BACT</name>
<proteinExistence type="predicted"/>